<keyword evidence="9" id="KW-0444">Lipid biosynthesis</keyword>
<protein>
    <recommendedName>
        <fullName evidence="7 18">Phosphatidate cytidylyltransferase</fullName>
        <ecNumber evidence="6 18">2.7.7.41</ecNumber>
    </recommendedName>
</protein>
<feature type="transmembrane region" description="Helical" evidence="19">
    <location>
        <begin position="131"/>
        <end position="151"/>
    </location>
</feature>
<comment type="pathway">
    <text evidence="4">Lipid metabolism.</text>
</comment>
<dbReference type="Pfam" id="PF01148">
    <property type="entry name" value="CTP_transf_1"/>
    <property type="match status" value="1"/>
</dbReference>
<dbReference type="PROSITE" id="PS01315">
    <property type="entry name" value="CDS"/>
    <property type="match status" value="1"/>
</dbReference>
<feature type="transmembrane region" description="Helical" evidence="19">
    <location>
        <begin position="20"/>
        <end position="47"/>
    </location>
</feature>
<evidence type="ECO:0000256" key="17">
    <source>
        <dbReference type="ARBA" id="ARBA00023264"/>
    </source>
</evidence>
<keyword evidence="12 18" id="KW-0548">Nucleotidyltransferase</keyword>
<evidence type="ECO:0000313" key="20">
    <source>
        <dbReference type="EMBL" id="MBB4640526.1"/>
    </source>
</evidence>
<sequence>MAEPGQRPGGELQTRTVIGIALITVALAALIAGGPLFWLLAAVAGILMQAEWADLANASPNDRRLSLFAVSVPLAILSPFAAGPSYISLALMAAAFLFISLICRSARLGAGIYYVGLPVLALLYLRGHDHGLLLAFWALGLVWATDIGAFFAGRSLGGPKLAPAISPSKTWAGLGGGVAAALLFGFILHGILDLPVRLAAASGLLAVAAQIGDLFESWLKRLAGVKDSGSFLPGHGGVLDRLDGVVTVAPIAALLVASGW</sequence>
<dbReference type="GO" id="GO:0016024">
    <property type="term" value="P:CDP-diacylglycerol biosynthetic process"/>
    <property type="evidence" value="ECO:0007669"/>
    <property type="project" value="UniProtKB-UniPathway"/>
</dbReference>
<dbReference type="GO" id="GO:0005886">
    <property type="term" value="C:plasma membrane"/>
    <property type="evidence" value="ECO:0007669"/>
    <property type="project" value="UniProtKB-SubCell"/>
</dbReference>
<keyword evidence="17" id="KW-1208">Phospholipid metabolism</keyword>
<evidence type="ECO:0000256" key="3">
    <source>
        <dbReference type="ARBA" id="ARBA00005119"/>
    </source>
</evidence>
<evidence type="ECO:0000256" key="14">
    <source>
        <dbReference type="ARBA" id="ARBA00023098"/>
    </source>
</evidence>
<keyword evidence="10 18" id="KW-0808">Transferase</keyword>
<keyword evidence="21" id="KW-1185">Reference proteome</keyword>
<organism evidence="20 21">
    <name type="scientific">Rhizorhapis suberifaciens</name>
    <name type="common">corky root of lettuce</name>
    <dbReference type="NCBI Taxonomy" id="13656"/>
    <lineage>
        <taxon>Bacteria</taxon>
        <taxon>Pseudomonadati</taxon>
        <taxon>Pseudomonadota</taxon>
        <taxon>Alphaproteobacteria</taxon>
        <taxon>Sphingomonadales</taxon>
        <taxon>Sphingomonadaceae</taxon>
        <taxon>Rhizorhapis</taxon>
    </lineage>
</organism>
<dbReference type="InterPro" id="IPR000374">
    <property type="entry name" value="PC_trans"/>
</dbReference>
<keyword evidence="8" id="KW-1003">Cell membrane</keyword>
<keyword evidence="16" id="KW-0594">Phospholipid biosynthesis</keyword>
<dbReference type="UniPathway" id="UPA00557">
    <property type="reaction ID" value="UER00614"/>
</dbReference>
<proteinExistence type="inferred from homology"/>
<keyword evidence="14" id="KW-0443">Lipid metabolism</keyword>
<evidence type="ECO:0000256" key="12">
    <source>
        <dbReference type="ARBA" id="ARBA00022695"/>
    </source>
</evidence>
<keyword evidence="15 19" id="KW-0472">Membrane</keyword>
<name>A0A840HSN8_9SPHN</name>
<comment type="caution">
    <text evidence="20">The sequence shown here is derived from an EMBL/GenBank/DDBJ whole genome shotgun (WGS) entry which is preliminary data.</text>
</comment>
<dbReference type="EMBL" id="JACHOV010000002">
    <property type="protein sequence ID" value="MBB4640526.1"/>
    <property type="molecule type" value="Genomic_DNA"/>
</dbReference>
<dbReference type="Proteomes" id="UP000575068">
    <property type="component" value="Unassembled WGS sequence"/>
</dbReference>
<feature type="transmembrane region" description="Helical" evidence="19">
    <location>
        <begin position="106"/>
        <end position="125"/>
    </location>
</feature>
<comment type="similarity">
    <text evidence="5 18">Belongs to the CDS family.</text>
</comment>
<evidence type="ECO:0000256" key="4">
    <source>
        <dbReference type="ARBA" id="ARBA00005189"/>
    </source>
</evidence>
<dbReference type="RefSeq" id="WP_184474349.1">
    <property type="nucleotide sequence ID" value="NZ_JACHOV010000002.1"/>
</dbReference>
<evidence type="ECO:0000256" key="7">
    <source>
        <dbReference type="ARBA" id="ARBA00019373"/>
    </source>
</evidence>
<comment type="pathway">
    <text evidence="3 18">Phospholipid metabolism; CDP-diacylglycerol biosynthesis; CDP-diacylglycerol from sn-glycerol 3-phosphate: step 3/3.</text>
</comment>
<evidence type="ECO:0000256" key="9">
    <source>
        <dbReference type="ARBA" id="ARBA00022516"/>
    </source>
</evidence>
<evidence type="ECO:0000256" key="5">
    <source>
        <dbReference type="ARBA" id="ARBA00010185"/>
    </source>
</evidence>
<dbReference type="PANTHER" id="PTHR46382:SF1">
    <property type="entry name" value="PHOSPHATIDATE CYTIDYLYLTRANSFERASE"/>
    <property type="match status" value="1"/>
</dbReference>
<comment type="catalytic activity">
    <reaction evidence="1 18">
        <text>a 1,2-diacyl-sn-glycero-3-phosphate + CTP + H(+) = a CDP-1,2-diacyl-sn-glycerol + diphosphate</text>
        <dbReference type="Rhea" id="RHEA:16229"/>
        <dbReference type="ChEBI" id="CHEBI:15378"/>
        <dbReference type="ChEBI" id="CHEBI:33019"/>
        <dbReference type="ChEBI" id="CHEBI:37563"/>
        <dbReference type="ChEBI" id="CHEBI:58332"/>
        <dbReference type="ChEBI" id="CHEBI:58608"/>
        <dbReference type="EC" id="2.7.7.41"/>
    </reaction>
</comment>
<evidence type="ECO:0000256" key="16">
    <source>
        <dbReference type="ARBA" id="ARBA00023209"/>
    </source>
</evidence>
<accession>A0A840HSN8</accession>
<comment type="subcellular location">
    <subcellularLocation>
        <location evidence="2">Cell membrane</location>
        <topology evidence="2">Multi-pass membrane protein</topology>
    </subcellularLocation>
</comment>
<dbReference type="PANTHER" id="PTHR46382">
    <property type="entry name" value="PHOSPHATIDATE CYTIDYLYLTRANSFERASE"/>
    <property type="match status" value="1"/>
</dbReference>
<dbReference type="EC" id="2.7.7.41" evidence="6 18"/>
<evidence type="ECO:0000256" key="1">
    <source>
        <dbReference type="ARBA" id="ARBA00001698"/>
    </source>
</evidence>
<evidence type="ECO:0000313" key="21">
    <source>
        <dbReference type="Proteomes" id="UP000575068"/>
    </source>
</evidence>
<evidence type="ECO:0000256" key="8">
    <source>
        <dbReference type="ARBA" id="ARBA00022475"/>
    </source>
</evidence>
<evidence type="ECO:0000256" key="11">
    <source>
        <dbReference type="ARBA" id="ARBA00022692"/>
    </source>
</evidence>
<keyword evidence="11 18" id="KW-0812">Transmembrane</keyword>
<evidence type="ECO:0000256" key="6">
    <source>
        <dbReference type="ARBA" id="ARBA00012487"/>
    </source>
</evidence>
<evidence type="ECO:0000256" key="13">
    <source>
        <dbReference type="ARBA" id="ARBA00022989"/>
    </source>
</evidence>
<feature type="transmembrane region" description="Helical" evidence="19">
    <location>
        <begin position="67"/>
        <end position="99"/>
    </location>
</feature>
<evidence type="ECO:0000256" key="10">
    <source>
        <dbReference type="ARBA" id="ARBA00022679"/>
    </source>
</evidence>
<reference evidence="20 21" key="1">
    <citation type="submission" date="2020-08" db="EMBL/GenBank/DDBJ databases">
        <title>Genomic Encyclopedia of Type Strains, Phase IV (KMG-IV): sequencing the most valuable type-strain genomes for metagenomic binning, comparative biology and taxonomic classification.</title>
        <authorList>
            <person name="Goeker M."/>
        </authorList>
    </citation>
    <scope>NUCLEOTIDE SEQUENCE [LARGE SCALE GENOMIC DNA]</scope>
    <source>
        <strain evidence="20 21">DSM 7465</strain>
    </source>
</reference>
<evidence type="ECO:0000256" key="19">
    <source>
        <dbReference type="SAM" id="Phobius"/>
    </source>
</evidence>
<keyword evidence="13 19" id="KW-1133">Transmembrane helix</keyword>
<evidence type="ECO:0000256" key="18">
    <source>
        <dbReference type="RuleBase" id="RU003938"/>
    </source>
</evidence>
<evidence type="ECO:0000256" key="15">
    <source>
        <dbReference type="ARBA" id="ARBA00023136"/>
    </source>
</evidence>
<evidence type="ECO:0000256" key="2">
    <source>
        <dbReference type="ARBA" id="ARBA00004651"/>
    </source>
</evidence>
<dbReference type="AlphaFoldDB" id="A0A840HSN8"/>
<gene>
    <name evidence="20" type="ORF">HNQ99_000814</name>
</gene>
<feature type="transmembrane region" description="Helical" evidence="19">
    <location>
        <begin position="171"/>
        <end position="192"/>
    </location>
</feature>
<dbReference type="GO" id="GO:0004605">
    <property type="term" value="F:phosphatidate cytidylyltransferase activity"/>
    <property type="evidence" value="ECO:0007669"/>
    <property type="project" value="UniProtKB-EC"/>
</dbReference>